<comment type="caution">
    <text evidence="2">The sequence shown here is derived from an EMBL/GenBank/DDBJ whole genome shotgun (WGS) entry which is preliminary data.</text>
</comment>
<keyword evidence="3" id="KW-1185">Reference proteome</keyword>
<proteinExistence type="predicted"/>
<dbReference type="Proteomes" id="UP001172684">
    <property type="component" value="Unassembled WGS sequence"/>
</dbReference>
<evidence type="ECO:0000313" key="3">
    <source>
        <dbReference type="Proteomes" id="UP001172684"/>
    </source>
</evidence>
<name>A0ABQ9NGL1_9PEZI</name>
<accession>A0ABQ9NGL1</accession>
<evidence type="ECO:0000256" key="1">
    <source>
        <dbReference type="SAM" id="MobiDB-lite"/>
    </source>
</evidence>
<dbReference type="EMBL" id="JAPDRL010000835">
    <property type="protein sequence ID" value="KAJ9648656.1"/>
    <property type="molecule type" value="Genomic_DNA"/>
</dbReference>
<feature type="non-terminal residue" evidence="2">
    <location>
        <position position="1"/>
    </location>
</feature>
<feature type="region of interest" description="Disordered" evidence="1">
    <location>
        <begin position="69"/>
        <end position="149"/>
    </location>
</feature>
<reference evidence="2" key="1">
    <citation type="submission" date="2022-10" db="EMBL/GenBank/DDBJ databases">
        <title>Culturing micro-colonial fungi from biological soil crusts in the Mojave desert and describing Neophaeococcomyces mojavensis, and introducing the new genera and species Taxawa tesnikishii.</title>
        <authorList>
            <person name="Kurbessoian T."/>
            <person name="Stajich J.E."/>
        </authorList>
    </citation>
    <scope>NUCLEOTIDE SEQUENCE</scope>
    <source>
        <strain evidence="2">TK_1</strain>
    </source>
</reference>
<feature type="compositionally biased region" description="Basic and acidic residues" evidence="1">
    <location>
        <begin position="131"/>
        <end position="149"/>
    </location>
</feature>
<feature type="compositionally biased region" description="Basic and acidic residues" evidence="1">
    <location>
        <begin position="73"/>
        <end position="82"/>
    </location>
</feature>
<organism evidence="2 3">
    <name type="scientific">Coniosporium apollinis</name>
    <dbReference type="NCBI Taxonomy" id="61459"/>
    <lineage>
        <taxon>Eukaryota</taxon>
        <taxon>Fungi</taxon>
        <taxon>Dikarya</taxon>
        <taxon>Ascomycota</taxon>
        <taxon>Pezizomycotina</taxon>
        <taxon>Dothideomycetes</taxon>
        <taxon>Dothideomycetes incertae sedis</taxon>
        <taxon>Coniosporium</taxon>
    </lineage>
</organism>
<sequence>RSRIRRDDGGELHDRLLLPARSGPPCERQRQGLHAGDVLAGRVHAVLRRLRRHQGAGRALHARRVQGIRRARHFGDRRRPGPDGHTFLLPGRRRRRGGVPQDRGGAVALQQDGPDRYRRRRAVHPPPGQRRLVDHGPDDPDQRRLYDEV</sequence>
<feature type="non-terminal residue" evidence="2">
    <location>
        <position position="149"/>
    </location>
</feature>
<evidence type="ECO:0000313" key="2">
    <source>
        <dbReference type="EMBL" id="KAJ9648656.1"/>
    </source>
</evidence>
<protein>
    <submittedName>
        <fullName evidence="2">Uncharacterized protein</fullName>
    </submittedName>
</protein>
<gene>
    <name evidence="2" type="ORF">H2201_009334</name>
</gene>